<evidence type="ECO:0000313" key="3">
    <source>
        <dbReference type="Proteomes" id="UP000257109"/>
    </source>
</evidence>
<dbReference type="Proteomes" id="UP000257109">
    <property type="component" value="Unassembled WGS sequence"/>
</dbReference>
<evidence type="ECO:0000313" key="2">
    <source>
        <dbReference type="EMBL" id="RDX92302.1"/>
    </source>
</evidence>
<sequence length="120" mass="14134">MAKCRLRNECLERQKRQGLLALTEERRKTADLDQQVDAAIQEFKEQAAKYLEMADHVEKAAREAREKAQFWKDRKAKQSTSQDKYATRLRMKAMERKVEVLEQQNQDLKGKVGHLKEQMA</sequence>
<comment type="caution">
    <text evidence="2">The sequence shown here is derived from an EMBL/GenBank/DDBJ whole genome shotgun (WGS) entry which is preliminary data.</text>
</comment>
<dbReference type="EMBL" id="QJKJ01004900">
    <property type="protein sequence ID" value="RDX92302.1"/>
    <property type="molecule type" value="Genomic_DNA"/>
</dbReference>
<dbReference type="OrthoDB" id="3928699at2759"/>
<keyword evidence="3" id="KW-1185">Reference proteome</keyword>
<protein>
    <submittedName>
        <fullName evidence="2">Uncharacterized protein</fullName>
    </submittedName>
</protein>
<name>A0A371GP06_MUCPR</name>
<accession>A0A371GP06</accession>
<dbReference type="AlphaFoldDB" id="A0A371GP06"/>
<feature type="non-terminal residue" evidence="2">
    <location>
        <position position="1"/>
    </location>
</feature>
<gene>
    <name evidence="2" type="ORF">CR513_25593</name>
</gene>
<proteinExistence type="predicted"/>
<evidence type="ECO:0000256" key="1">
    <source>
        <dbReference type="SAM" id="Coils"/>
    </source>
</evidence>
<feature type="coiled-coil region" evidence="1">
    <location>
        <begin position="22"/>
        <end position="118"/>
    </location>
</feature>
<keyword evidence="1" id="KW-0175">Coiled coil</keyword>
<organism evidence="2 3">
    <name type="scientific">Mucuna pruriens</name>
    <name type="common">Velvet bean</name>
    <name type="synonym">Dolichos pruriens</name>
    <dbReference type="NCBI Taxonomy" id="157652"/>
    <lineage>
        <taxon>Eukaryota</taxon>
        <taxon>Viridiplantae</taxon>
        <taxon>Streptophyta</taxon>
        <taxon>Embryophyta</taxon>
        <taxon>Tracheophyta</taxon>
        <taxon>Spermatophyta</taxon>
        <taxon>Magnoliopsida</taxon>
        <taxon>eudicotyledons</taxon>
        <taxon>Gunneridae</taxon>
        <taxon>Pentapetalae</taxon>
        <taxon>rosids</taxon>
        <taxon>fabids</taxon>
        <taxon>Fabales</taxon>
        <taxon>Fabaceae</taxon>
        <taxon>Papilionoideae</taxon>
        <taxon>50 kb inversion clade</taxon>
        <taxon>NPAAA clade</taxon>
        <taxon>indigoferoid/millettioid clade</taxon>
        <taxon>Phaseoleae</taxon>
        <taxon>Mucuna</taxon>
    </lineage>
</organism>
<reference evidence="2" key="1">
    <citation type="submission" date="2018-05" db="EMBL/GenBank/DDBJ databases">
        <title>Draft genome of Mucuna pruriens seed.</title>
        <authorList>
            <person name="Nnadi N.E."/>
            <person name="Vos R."/>
            <person name="Hasami M.H."/>
            <person name="Devisetty U.K."/>
            <person name="Aguiy J.C."/>
        </authorList>
    </citation>
    <scope>NUCLEOTIDE SEQUENCE [LARGE SCALE GENOMIC DNA]</scope>
    <source>
        <strain evidence="2">JCA_2017</strain>
    </source>
</reference>